<accession>F3L3F4</accession>
<dbReference type="GO" id="GO:0005829">
    <property type="term" value="C:cytosol"/>
    <property type="evidence" value="ECO:0007669"/>
    <property type="project" value="TreeGrafter"/>
</dbReference>
<dbReference type="InterPro" id="IPR000623">
    <property type="entry name" value="Shikimate_kinase/TSH1"/>
</dbReference>
<keyword evidence="3 7" id="KW-0547">Nucleotide-binding</keyword>
<dbReference type="InterPro" id="IPR031322">
    <property type="entry name" value="Shikimate/glucono_kinase"/>
</dbReference>
<keyword evidence="4 7" id="KW-0418">Kinase</keyword>
<evidence type="ECO:0000313" key="8">
    <source>
        <dbReference type="EMBL" id="EGG29146.1"/>
    </source>
</evidence>
<dbReference type="GO" id="GO:0009423">
    <property type="term" value="P:chorismate biosynthetic process"/>
    <property type="evidence" value="ECO:0007669"/>
    <property type="project" value="UniProtKB-UniRule"/>
</dbReference>
<dbReference type="GO" id="GO:0000287">
    <property type="term" value="F:magnesium ion binding"/>
    <property type="evidence" value="ECO:0007669"/>
    <property type="project" value="UniProtKB-UniRule"/>
</dbReference>
<dbReference type="STRING" id="2518989.IMCC3088_2146"/>
<organism evidence="8 9">
    <name type="scientific">Aequoribacter fuscus</name>
    <dbReference type="NCBI Taxonomy" id="2518989"/>
    <lineage>
        <taxon>Bacteria</taxon>
        <taxon>Pseudomonadati</taxon>
        <taxon>Pseudomonadota</taxon>
        <taxon>Gammaproteobacteria</taxon>
        <taxon>Cellvibrionales</taxon>
        <taxon>Halieaceae</taxon>
        <taxon>Aequoribacter</taxon>
    </lineage>
</organism>
<comment type="caution">
    <text evidence="8">The sequence shown here is derived from an EMBL/GenBank/DDBJ whole genome shotgun (WGS) entry which is preliminary data.</text>
</comment>
<dbReference type="GO" id="GO:0005524">
    <property type="term" value="F:ATP binding"/>
    <property type="evidence" value="ECO:0007669"/>
    <property type="project" value="UniProtKB-UniRule"/>
</dbReference>
<dbReference type="PANTHER" id="PTHR21087:SF16">
    <property type="entry name" value="SHIKIMATE KINASE 1, CHLOROPLASTIC"/>
    <property type="match status" value="1"/>
</dbReference>
<dbReference type="EMBL" id="AEIG01000063">
    <property type="protein sequence ID" value="EGG29146.1"/>
    <property type="molecule type" value="Genomic_DNA"/>
</dbReference>
<comment type="pathway">
    <text evidence="7">Metabolic intermediate biosynthesis; chorismate biosynthesis; chorismate from D-erythrose 4-phosphate and phosphoenolpyruvate: step 5/7.</text>
</comment>
<dbReference type="RefSeq" id="WP_009576323.1">
    <property type="nucleotide sequence ID" value="NZ_AEIG01000063.1"/>
</dbReference>
<dbReference type="GO" id="GO:0009073">
    <property type="term" value="P:aromatic amino acid family biosynthetic process"/>
    <property type="evidence" value="ECO:0007669"/>
    <property type="project" value="UniProtKB-KW"/>
</dbReference>
<keyword evidence="5 7" id="KW-0067">ATP-binding</keyword>
<protein>
    <recommendedName>
        <fullName evidence="7">Shikimate kinase</fullName>
        <shortName evidence="7">SK</shortName>
        <ecNumber evidence="7">2.7.1.71</ecNumber>
    </recommendedName>
</protein>
<dbReference type="EC" id="2.7.1.71" evidence="7"/>
<dbReference type="CDD" id="cd00464">
    <property type="entry name" value="SK"/>
    <property type="match status" value="1"/>
</dbReference>
<dbReference type="eggNOG" id="COG0703">
    <property type="taxonomic scope" value="Bacteria"/>
</dbReference>
<evidence type="ECO:0000256" key="5">
    <source>
        <dbReference type="ARBA" id="ARBA00022840"/>
    </source>
</evidence>
<sequence length="174" mass="19297">MSNVTNTEANCVTLIGMPGAGKSSVGRYLAKALKLRFHDTDDDLERRENATLQTIMDTKGLDYFRALEESLLLDIDFQGEVIATGGSVIYSQPLMTKLKALGPLVFLDVPLLTLQDRVAQDAPRGMAKSQNTSYEELYQQRHPLYCAWADITIDCGDSAKPETIADTIVKLLRR</sequence>
<dbReference type="OrthoDB" id="9800332at2"/>
<keyword evidence="7" id="KW-0479">Metal-binding</keyword>
<comment type="subcellular location">
    <subcellularLocation>
        <location evidence="7">Cytoplasm</location>
    </subcellularLocation>
</comment>
<feature type="binding site" evidence="7">
    <location>
        <position position="86"/>
    </location>
    <ligand>
        <name>substrate</name>
    </ligand>
</feature>
<comment type="subunit">
    <text evidence="7">Monomer.</text>
</comment>
<feature type="binding site" evidence="7">
    <location>
        <position position="23"/>
    </location>
    <ligand>
        <name>Mg(2+)</name>
        <dbReference type="ChEBI" id="CHEBI:18420"/>
    </ligand>
</feature>
<dbReference type="PRINTS" id="PR01100">
    <property type="entry name" value="SHIKIMTKNASE"/>
</dbReference>
<dbReference type="PANTHER" id="PTHR21087">
    <property type="entry name" value="SHIKIMATE KINASE"/>
    <property type="match status" value="1"/>
</dbReference>
<evidence type="ECO:0000256" key="4">
    <source>
        <dbReference type="ARBA" id="ARBA00022777"/>
    </source>
</evidence>
<evidence type="ECO:0000256" key="1">
    <source>
        <dbReference type="ARBA" id="ARBA00022605"/>
    </source>
</evidence>
<comment type="caution">
    <text evidence="7">Lacks conserved residue(s) required for the propagation of feature annotation.</text>
</comment>
<keyword evidence="2 7" id="KW-0808">Transferase</keyword>
<feature type="binding site" evidence="7">
    <location>
        <begin position="19"/>
        <end position="24"/>
    </location>
    <ligand>
        <name>ATP</name>
        <dbReference type="ChEBI" id="CHEBI:30616"/>
    </ligand>
</feature>
<feature type="binding site" evidence="7">
    <location>
        <position position="124"/>
    </location>
    <ligand>
        <name>ATP</name>
        <dbReference type="ChEBI" id="CHEBI:30616"/>
    </ligand>
</feature>
<dbReference type="InterPro" id="IPR027417">
    <property type="entry name" value="P-loop_NTPase"/>
</dbReference>
<keyword evidence="7" id="KW-0963">Cytoplasm</keyword>
<dbReference type="Pfam" id="PF01202">
    <property type="entry name" value="SKI"/>
    <property type="match status" value="1"/>
</dbReference>
<dbReference type="AlphaFoldDB" id="F3L3F4"/>
<dbReference type="HAMAP" id="MF_00109">
    <property type="entry name" value="Shikimate_kinase"/>
    <property type="match status" value="1"/>
</dbReference>
<evidence type="ECO:0000256" key="7">
    <source>
        <dbReference type="HAMAP-Rule" id="MF_00109"/>
    </source>
</evidence>
<evidence type="ECO:0000313" key="9">
    <source>
        <dbReference type="Proteomes" id="UP000005615"/>
    </source>
</evidence>
<dbReference type="GO" id="GO:0008652">
    <property type="term" value="P:amino acid biosynthetic process"/>
    <property type="evidence" value="ECO:0007669"/>
    <property type="project" value="UniProtKB-KW"/>
</dbReference>
<dbReference type="Proteomes" id="UP000005615">
    <property type="component" value="Unassembled WGS sequence"/>
</dbReference>
<dbReference type="GO" id="GO:0004765">
    <property type="term" value="F:shikimate kinase activity"/>
    <property type="evidence" value="ECO:0007669"/>
    <property type="project" value="UniProtKB-UniRule"/>
</dbReference>
<comment type="cofactor">
    <cofactor evidence="7">
        <name>Mg(2+)</name>
        <dbReference type="ChEBI" id="CHEBI:18420"/>
    </cofactor>
    <text evidence="7">Binds 1 Mg(2+) ion per subunit.</text>
</comment>
<dbReference type="UniPathway" id="UPA00053">
    <property type="reaction ID" value="UER00088"/>
</dbReference>
<gene>
    <name evidence="7" type="primary">aroK</name>
    <name evidence="8" type="ORF">IMCC3088_2146</name>
</gene>
<feature type="binding site" evidence="7">
    <location>
        <position position="41"/>
    </location>
    <ligand>
        <name>substrate</name>
    </ligand>
</feature>
<keyword evidence="7" id="KW-0460">Magnesium</keyword>
<name>F3L3F4_9GAMM</name>
<dbReference type="Gene3D" id="3.40.50.300">
    <property type="entry name" value="P-loop containing nucleotide triphosphate hydrolases"/>
    <property type="match status" value="1"/>
</dbReference>
<keyword evidence="9" id="KW-1185">Reference proteome</keyword>
<evidence type="ECO:0000256" key="6">
    <source>
        <dbReference type="ARBA" id="ARBA00023141"/>
    </source>
</evidence>
<feature type="binding site" evidence="7">
    <location>
        <position position="65"/>
    </location>
    <ligand>
        <name>substrate</name>
    </ligand>
</feature>
<comment type="similarity">
    <text evidence="7">Belongs to the shikimate kinase family.</text>
</comment>
<dbReference type="SUPFAM" id="SSF52540">
    <property type="entry name" value="P-loop containing nucleoside triphosphate hydrolases"/>
    <property type="match status" value="1"/>
</dbReference>
<comment type="function">
    <text evidence="7">Catalyzes the specific phosphorylation of the 3-hydroxyl group of shikimic acid using ATP as a cosubstrate.</text>
</comment>
<evidence type="ECO:0000256" key="3">
    <source>
        <dbReference type="ARBA" id="ARBA00022741"/>
    </source>
</evidence>
<keyword evidence="6 7" id="KW-0057">Aromatic amino acid biosynthesis</keyword>
<feature type="binding site" evidence="7">
    <location>
        <position position="141"/>
    </location>
    <ligand>
        <name>substrate</name>
    </ligand>
</feature>
<proteinExistence type="inferred from homology"/>
<comment type="catalytic activity">
    <reaction evidence="7">
        <text>shikimate + ATP = 3-phosphoshikimate + ADP + H(+)</text>
        <dbReference type="Rhea" id="RHEA:13121"/>
        <dbReference type="ChEBI" id="CHEBI:15378"/>
        <dbReference type="ChEBI" id="CHEBI:30616"/>
        <dbReference type="ChEBI" id="CHEBI:36208"/>
        <dbReference type="ChEBI" id="CHEBI:145989"/>
        <dbReference type="ChEBI" id="CHEBI:456216"/>
        <dbReference type="EC" id="2.7.1.71"/>
    </reaction>
</comment>
<reference evidence="8 9" key="1">
    <citation type="journal article" date="2011" name="J. Bacteriol.">
        <title>Genome sequence of strain IMCC3088, a proteorhodopsin-containing marine bacterium belonging to the OM60/NOR5 clade.</title>
        <authorList>
            <person name="Jang Y."/>
            <person name="Oh H.M."/>
            <person name="Kang I."/>
            <person name="Lee K."/>
            <person name="Yang S.J."/>
            <person name="Cho J.C."/>
        </authorList>
    </citation>
    <scope>NUCLEOTIDE SEQUENCE [LARGE SCALE GENOMIC DNA]</scope>
    <source>
        <strain evidence="8 9">IMCC3088</strain>
    </source>
</reference>
<keyword evidence="1 7" id="KW-0028">Amino-acid biosynthesis</keyword>
<evidence type="ECO:0000256" key="2">
    <source>
        <dbReference type="ARBA" id="ARBA00022679"/>
    </source>
</evidence>